<dbReference type="EMBL" id="JAQQBR010000003">
    <property type="protein sequence ID" value="KAK0180031.1"/>
    <property type="molecule type" value="Genomic_DNA"/>
</dbReference>
<evidence type="ECO:0000256" key="8">
    <source>
        <dbReference type="SAM" id="Phobius"/>
    </source>
</evidence>
<dbReference type="GO" id="GO:0005886">
    <property type="term" value="C:plasma membrane"/>
    <property type="evidence" value="ECO:0007669"/>
    <property type="project" value="UniProtKB-SubCell"/>
</dbReference>
<keyword evidence="3" id="KW-1003">Cell membrane</keyword>
<evidence type="ECO:0000313" key="9">
    <source>
        <dbReference type="EMBL" id="KAK0180031.1"/>
    </source>
</evidence>
<evidence type="ECO:0000256" key="6">
    <source>
        <dbReference type="ARBA" id="ARBA00023136"/>
    </source>
</evidence>
<evidence type="ECO:0000256" key="5">
    <source>
        <dbReference type="ARBA" id="ARBA00022989"/>
    </source>
</evidence>
<evidence type="ECO:0000256" key="4">
    <source>
        <dbReference type="ARBA" id="ARBA00022692"/>
    </source>
</evidence>
<accession>A0AA39G2R1</accession>
<evidence type="ECO:0000256" key="7">
    <source>
        <dbReference type="ARBA" id="ARBA00023170"/>
    </source>
</evidence>
<reference evidence="9" key="1">
    <citation type="journal article" date="2023" name="bioRxiv">
        <title>Scaffold-level genome assemblies of two parasitoid biocontrol wasps reveal the parthenogenesis mechanism and an associated novel virus.</title>
        <authorList>
            <person name="Inwood S."/>
            <person name="Skelly J."/>
            <person name="Guhlin J."/>
            <person name="Harrop T."/>
            <person name="Goldson S."/>
            <person name="Dearden P."/>
        </authorList>
    </citation>
    <scope>NUCLEOTIDE SEQUENCE</scope>
    <source>
        <strain evidence="9">Lincoln</strain>
        <tissue evidence="9">Whole body</tissue>
    </source>
</reference>
<feature type="transmembrane region" description="Helical" evidence="8">
    <location>
        <begin position="400"/>
        <end position="422"/>
    </location>
</feature>
<proteinExistence type="inferred from homology"/>
<keyword evidence="5 8" id="KW-1133">Transmembrane helix</keyword>
<gene>
    <name evidence="9" type="ORF">PV327_005714</name>
</gene>
<evidence type="ECO:0000256" key="1">
    <source>
        <dbReference type="ARBA" id="ARBA00004651"/>
    </source>
</evidence>
<evidence type="ECO:0008006" key="11">
    <source>
        <dbReference type="Google" id="ProtNLM"/>
    </source>
</evidence>
<organism evidence="9 10">
    <name type="scientific">Microctonus hyperodae</name>
    <name type="common">Parasitoid wasp</name>
    <dbReference type="NCBI Taxonomy" id="165561"/>
    <lineage>
        <taxon>Eukaryota</taxon>
        <taxon>Metazoa</taxon>
        <taxon>Ecdysozoa</taxon>
        <taxon>Arthropoda</taxon>
        <taxon>Hexapoda</taxon>
        <taxon>Insecta</taxon>
        <taxon>Pterygota</taxon>
        <taxon>Neoptera</taxon>
        <taxon>Endopterygota</taxon>
        <taxon>Hymenoptera</taxon>
        <taxon>Apocrita</taxon>
        <taxon>Ichneumonoidea</taxon>
        <taxon>Braconidae</taxon>
        <taxon>Euphorinae</taxon>
        <taxon>Microctonus</taxon>
    </lineage>
</organism>
<evidence type="ECO:0000256" key="2">
    <source>
        <dbReference type="ARBA" id="ARBA00005327"/>
    </source>
</evidence>
<comment type="caution">
    <text evidence="9">The sequence shown here is derived from an EMBL/GenBank/DDBJ whole genome shotgun (WGS) entry which is preliminary data.</text>
</comment>
<keyword evidence="6 8" id="KW-0472">Membrane</keyword>
<comment type="subcellular location">
    <subcellularLocation>
        <location evidence="1">Cell membrane</location>
        <topology evidence="1">Multi-pass membrane protein</topology>
    </subcellularLocation>
</comment>
<feature type="transmembrane region" description="Helical" evidence="8">
    <location>
        <begin position="366"/>
        <end position="388"/>
    </location>
</feature>
<dbReference type="PANTHER" id="PTHR21421">
    <property type="entry name" value="GUSTATORY RECEPTOR"/>
    <property type="match status" value="1"/>
</dbReference>
<evidence type="ECO:0000313" key="10">
    <source>
        <dbReference type="Proteomes" id="UP001168972"/>
    </source>
</evidence>
<dbReference type="GO" id="GO:0033041">
    <property type="term" value="F:sweet taste receptor activity"/>
    <property type="evidence" value="ECO:0007669"/>
    <property type="project" value="TreeGrafter"/>
</dbReference>
<reference evidence="9" key="2">
    <citation type="submission" date="2023-03" db="EMBL/GenBank/DDBJ databases">
        <authorList>
            <person name="Inwood S.N."/>
            <person name="Skelly J.G."/>
            <person name="Guhlin J."/>
            <person name="Harrop T.W.R."/>
            <person name="Goldson S.G."/>
            <person name="Dearden P.K."/>
        </authorList>
    </citation>
    <scope>NUCLEOTIDE SEQUENCE</scope>
    <source>
        <strain evidence="9">Lincoln</strain>
        <tissue evidence="9">Whole body</tissue>
    </source>
</reference>
<keyword evidence="10" id="KW-1185">Reference proteome</keyword>
<feature type="transmembrane region" description="Helical" evidence="8">
    <location>
        <begin position="236"/>
        <end position="258"/>
    </location>
</feature>
<sequence length="508" mass="57744">MNLFRKTVNVNLRNKNKQHKRIAMKRNQVEGKVSPSLIITTELTSKQFKFNFIAQNVLCEFIFTVQSLIFKTLNSEPTLDNWVIPQSIKLPEKMTTPVVNSGNFIHHSDSLHVALRPIITLAQCFAVLPVNGINSPDTSGLKFTWRSFKILYFGISIIMSSFMTICSLIRLFSTDFHSVKMTALVFSGTTCLTSLLFLKLATHWPQFAGYWEKVERELATRHRRPSKISLVKRCKYITLAIMILALIEHTLSLASGYLSARDCAALRGDNDVAKIYFKTQFPQVFNKTQYAMWKGVVVQCNNVLSTFSWNFMDLFLILLSTALTYHFSQLNDRLYSVKDKIMPEWWWAEARSDYNRLASLTRLVDSYIAGIVVLSFGTNLYFICIQLMYSFDGMASVVRTIYFCFSFGFLLGRTAAVSLSAASVHDESLLPAPVLYSVNTSSYSTEVMRFLMQVTTDNVGLTGMKFFSITRSLVLTVAGTIVTYELVLVQFNAVQQRAQICILGDEFF</sequence>
<name>A0AA39G2R1_MICHY</name>
<keyword evidence="4 8" id="KW-0812">Transmembrane</keyword>
<dbReference type="Pfam" id="PF06151">
    <property type="entry name" value="Trehalose_recp"/>
    <property type="match status" value="1"/>
</dbReference>
<dbReference type="InterPro" id="IPR009318">
    <property type="entry name" value="Gustatory_rcpt"/>
</dbReference>
<comment type="similarity">
    <text evidence="2">Belongs to the insect chemoreceptor superfamily. Gustatory receptor (GR) family. Gr5a subfamily.</text>
</comment>
<dbReference type="Proteomes" id="UP001168972">
    <property type="component" value="Unassembled WGS sequence"/>
</dbReference>
<keyword evidence="7" id="KW-0675">Receptor</keyword>
<evidence type="ECO:0000256" key="3">
    <source>
        <dbReference type="ARBA" id="ARBA00022475"/>
    </source>
</evidence>
<dbReference type="AlphaFoldDB" id="A0AA39G2R1"/>
<protein>
    <recommendedName>
        <fullName evidence="11">Gustatory receptor</fullName>
    </recommendedName>
</protein>
<dbReference type="PANTHER" id="PTHR21421:SF29">
    <property type="entry name" value="GUSTATORY RECEPTOR 5A FOR TREHALOSE-RELATED"/>
    <property type="match status" value="1"/>
</dbReference>
<feature type="transmembrane region" description="Helical" evidence="8">
    <location>
        <begin position="307"/>
        <end position="328"/>
    </location>
</feature>
<feature type="transmembrane region" description="Helical" evidence="8">
    <location>
        <begin position="150"/>
        <end position="172"/>
    </location>
</feature>